<comment type="caution">
    <text evidence="1">The sequence shown here is derived from an EMBL/GenBank/DDBJ whole genome shotgun (WGS) entry which is preliminary data.</text>
</comment>
<sequence>MIGIDMDQFCKKYVSRLWIDPSQKAGAFREEVSVIFKEQDAYMKDAIPVDNAHEINPEVKQEVKQENDKKKILSLYKELK</sequence>
<accession>A0A931ATP2</accession>
<dbReference type="AlphaFoldDB" id="A0A931ATP2"/>
<dbReference type="EMBL" id="JADAKE010000002">
    <property type="protein sequence ID" value="MBF8807126.1"/>
    <property type="molecule type" value="Genomic_DNA"/>
</dbReference>
<reference evidence="1" key="1">
    <citation type="submission" date="2020-09" db="EMBL/GenBank/DDBJ databases">
        <title>Genomic insights into the novelty and pathogenicity of a unique biofilm-forming Enterococcus sp. bacteria (Enterococcus lacertideformus) identified in reptiles.</title>
        <authorList>
            <person name="Agius J.E."/>
            <person name="Phalen D.N."/>
            <person name="Rose K."/>
            <person name="Eden J.-S."/>
        </authorList>
    </citation>
    <scope>NUCLEOTIDE SEQUENCE</scope>
    <source>
        <strain evidence="1">PHRS 0518</strain>
    </source>
</reference>
<gene>
    <name evidence="1" type="ORF">IC227_00335</name>
</gene>
<dbReference type="Proteomes" id="UP000637757">
    <property type="component" value="Unassembled WGS sequence"/>
</dbReference>
<proteinExistence type="predicted"/>
<organism evidence="1 2">
    <name type="scientific">Enterococcus lacertideformus</name>
    <dbReference type="NCBI Taxonomy" id="2771493"/>
    <lineage>
        <taxon>Bacteria</taxon>
        <taxon>Bacillati</taxon>
        <taxon>Bacillota</taxon>
        <taxon>Bacilli</taxon>
        <taxon>Lactobacillales</taxon>
        <taxon>Enterococcaceae</taxon>
        <taxon>Enterococcus</taxon>
    </lineage>
</organism>
<name>A0A931ATP2_9ENTE</name>
<keyword evidence="2" id="KW-1185">Reference proteome</keyword>
<evidence type="ECO:0000313" key="1">
    <source>
        <dbReference type="EMBL" id="MBF8807126.1"/>
    </source>
</evidence>
<evidence type="ECO:0000313" key="2">
    <source>
        <dbReference type="Proteomes" id="UP000637757"/>
    </source>
</evidence>
<protein>
    <submittedName>
        <fullName evidence="1">Uncharacterized protein</fullName>
    </submittedName>
</protein>